<dbReference type="Proteomes" id="UP000234341">
    <property type="component" value="Unassembled WGS sequence"/>
</dbReference>
<evidence type="ECO:0000256" key="1">
    <source>
        <dbReference type="SAM" id="MobiDB-lite"/>
    </source>
</evidence>
<evidence type="ECO:0000313" key="3">
    <source>
        <dbReference type="Proteomes" id="UP000234341"/>
    </source>
</evidence>
<feature type="region of interest" description="Disordered" evidence="1">
    <location>
        <begin position="1"/>
        <end position="39"/>
    </location>
</feature>
<organism evidence="2 3">
    <name type="scientific">Cupriavidus pauculus</name>
    <dbReference type="NCBI Taxonomy" id="82633"/>
    <lineage>
        <taxon>Bacteria</taxon>
        <taxon>Pseudomonadati</taxon>
        <taxon>Pseudomonadota</taxon>
        <taxon>Betaproteobacteria</taxon>
        <taxon>Burkholderiales</taxon>
        <taxon>Burkholderiaceae</taxon>
        <taxon>Cupriavidus</taxon>
    </lineage>
</organism>
<protein>
    <submittedName>
        <fullName evidence="2">Uncharacterized protein</fullName>
    </submittedName>
</protein>
<reference evidence="2 3" key="1">
    <citation type="submission" date="2017-12" db="EMBL/GenBank/DDBJ databases">
        <title>Genome sequence of the active heterotrophic nitrifier-denitrifier, Cupriavidus pauculus UM1.</title>
        <authorList>
            <person name="Putonti C."/>
            <person name="Castignetti D."/>
        </authorList>
    </citation>
    <scope>NUCLEOTIDE SEQUENCE [LARGE SCALE GENOMIC DNA]</scope>
    <source>
        <strain evidence="2 3">UM1</strain>
    </source>
</reference>
<dbReference type="EMBL" id="PJRP01000001">
    <property type="protein sequence ID" value="PLQ02156.1"/>
    <property type="molecule type" value="Genomic_DNA"/>
</dbReference>
<name>A0A2N5CIV1_9BURK</name>
<accession>A0A2N5CIV1</accession>
<feature type="compositionally biased region" description="Gly residues" evidence="1">
    <location>
        <begin position="7"/>
        <end position="38"/>
    </location>
</feature>
<comment type="caution">
    <text evidence="2">The sequence shown here is derived from an EMBL/GenBank/DDBJ whole genome shotgun (WGS) entry which is preliminary data.</text>
</comment>
<gene>
    <name evidence="2" type="ORF">CYJ10_02310</name>
</gene>
<evidence type="ECO:0000313" key="2">
    <source>
        <dbReference type="EMBL" id="PLQ02156.1"/>
    </source>
</evidence>
<proteinExistence type="predicted"/>
<dbReference type="AlphaFoldDB" id="A0A2N5CIV1"/>
<sequence length="78" mass="7493">MSCHTGHTGGSSGGGGGSSMGGWSAGKPGGGGSSGGGSRWAVRSTSCIWGSMYAGSLPIEANVAARCQSFGAPSWLQV</sequence>